<reference evidence="2" key="1">
    <citation type="submission" date="2018-05" db="EMBL/GenBank/DDBJ databases">
        <authorList>
            <person name="Lanie J.A."/>
            <person name="Ng W.-L."/>
            <person name="Kazmierczak K.M."/>
            <person name="Andrzejewski T.M."/>
            <person name="Davidsen T.M."/>
            <person name="Wayne K.J."/>
            <person name="Tettelin H."/>
            <person name="Glass J.I."/>
            <person name="Rusch D."/>
            <person name="Podicherti R."/>
            <person name="Tsui H.-C.T."/>
            <person name="Winkler M.E."/>
        </authorList>
    </citation>
    <scope>NUCLEOTIDE SEQUENCE</scope>
</reference>
<dbReference type="EMBL" id="UINC01179838">
    <property type="protein sequence ID" value="SVD88729.1"/>
    <property type="molecule type" value="Genomic_DNA"/>
</dbReference>
<dbReference type="Gene3D" id="3.90.1170.50">
    <property type="entry name" value="Aldehyde oxidase/xanthine dehydrogenase, a/b hammerhead"/>
    <property type="match status" value="1"/>
</dbReference>
<dbReference type="AlphaFoldDB" id="A0A382Z0K6"/>
<feature type="non-terminal residue" evidence="2">
    <location>
        <position position="189"/>
    </location>
</feature>
<feature type="domain" description="Aldehyde oxidase/xanthine dehydrogenase a/b hammerhead" evidence="1">
    <location>
        <begin position="22"/>
        <end position="127"/>
    </location>
</feature>
<dbReference type="InterPro" id="IPR036856">
    <property type="entry name" value="Ald_Oxase/Xan_DH_a/b_sf"/>
</dbReference>
<gene>
    <name evidence="2" type="ORF">METZ01_LOCUS441583</name>
</gene>
<dbReference type="PANTHER" id="PTHR11908">
    <property type="entry name" value="XANTHINE DEHYDROGENASE"/>
    <property type="match status" value="1"/>
</dbReference>
<organism evidence="2">
    <name type="scientific">marine metagenome</name>
    <dbReference type="NCBI Taxonomy" id="408172"/>
    <lineage>
        <taxon>unclassified sequences</taxon>
        <taxon>metagenomes</taxon>
        <taxon>ecological metagenomes</taxon>
    </lineage>
</organism>
<proteinExistence type="predicted"/>
<dbReference type="InterPro" id="IPR000674">
    <property type="entry name" value="Ald_Oxase/Xan_DH_a/b"/>
</dbReference>
<dbReference type="GO" id="GO:0005506">
    <property type="term" value="F:iron ion binding"/>
    <property type="evidence" value="ECO:0007669"/>
    <property type="project" value="InterPro"/>
</dbReference>
<protein>
    <recommendedName>
        <fullName evidence="1">Aldehyde oxidase/xanthine dehydrogenase a/b hammerhead domain-containing protein</fullName>
    </recommendedName>
</protein>
<accession>A0A382Z0K6</accession>
<evidence type="ECO:0000313" key="2">
    <source>
        <dbReference type="EMBL" id="SVD88729.1"/>
    </source>
</evidence>
<evidence type="ECO:0000259" key="1">
    <source>
        <dbReference type="SMART" id="SM01008"/>
    </source>
</evidence>
<dbReference type="Pfam" id="PF01315">
    <property type="entry name" value="Ald_Xan_dh_C"/>
    <property type="match status" value="1"/>
</dbReference>
<dbReference type="SMART" id="SM01008">
    <property type="entry name" value="Ald_Xan_dh_C"/>
    <property type="match status" value="1"/>
</dbReference>
<name>A0A382Z0K6_9ZZZZ</name>
<dbReference type="PANTHER" id="PTHR11908:SF157">
    <property type="entry name" value="XANTHINE DEHYDROGENASE SUBUNIT D-RELATED"/>
    <property type="match status" value="1"/>
</dbReference>
<sequence length="189" mass="20622">MNMRSTIIGAPVTQIEGPSKVTGRTRYAADVDLPGMLWGKILRSPHPHARIVRIDASNAWTVPGVKAVITGQDAPGHLMGKVLRDMPVLCWDRVRYIGDRVAAVAAETPEAAEEAVLLIEVDYELLPAVFDPMEAMKPDAPLIHEDVASYSGAPVDVLATDVHNGQPRLAWVKGDLYEGFRQADIILEH</sequence>
<dbReference type="Gene3D" id="3.30.365.10">
    <property type="entry name" value="Aldehyde oxidase/xanthine dehydrogenase, molybdopterin binding domain"/>
    <property type="match status" value="1"/>
</dbReference>
<dbReference type="GO" id="GO:0016491">
    <property type="term" value="F:oxidoreductase activity"/>
    <property type="evidence" value="ECO:0007669"/>
    <property type="project" value="InterPro"/>
</dbReference>
<dbReference type="SUPFAM" id="SSF54665">
    <property type="entry name" value="CO dehydrogenase molybdoprotein N-domain-like"/>
    <property type="match status" value="1"/>
</dbReference>
<dbReference type="InterPro" id="IPR016208">
    <property type="entry name" value="Ald_Oxase/xanthine_DH-like"/>
</dbReference>